<keyword evidence="1" id="KW-0472">Membrane</keyword>
<evidence type="ECO:0000313" key="3">
    <source>
        <dbReference type="Proteomes" id="UP001228376"/>
    </source>
</evidence>
<sequence length="30" mass="3256">MPMDVADVLTLMVSFGTLVAIIMSTNNDKK</sequence>
<evidence type="ECO:0000313" key="2">
    <source>
        <dbReference type="EMBL" id="MDY0406766.1"/>
    </source>
</evidence>
<feature type="transmembrane region" description="Helical" evidence="1">
    <location>
        <begin position="6"/>
        <end position="25"/>
    </location>
</feature>
<protein>
    <submittedName>
        <fullName evidence="2">Holin-like toxin</fullName>
    </submittedName>
</protein>
<keyword evidence="1" id="KW-1133">Transmembrane helix</keyword>
<keyword evidence="3" id="KW-1185">Reference proteome</keyword>
<keyword evidence="1" id="KW-0812">Transmembrane</keyword>
<name>A0ABU5CLJ1_9BACI</name>
<reference evidence="2 3" key="1">
    <citation type="submission" date="2023-10" db="EMBL/GenBank/DDBJ databases">
        <title>179-bfca-hs.</title>
        <authorList>
            <person name="Miliotis G."/>
            <person name="Sengupta P."/>
            <person name="Hameed A."/>
            <person name="Chuvochina M."/>
            <person name="Mcdonagh F."/>
            <person name="Simpson A.C."/>
            <person name="Singh N.K."/>
            <person name="Rekha P.D."/>
            <person name="Raman K."/>
            <person name="Hugenholtz P."/>
            <person name="Venkateswaran K."/>
        </authorList>
    </citation>
    <scope>NUCLEOTIDE SEQUENCE [LARGE SCALE GENOMIC DNA]</scope>
    <source>
        <strain evidence="2 3">179-BFC-A-HS</strain>
    </source>
</reference>
<evidence type="ECO:0000256" key="1">
    <source>
        <dbReference type="SAM" id="Phobius"/>
    </source>
</evidence>
<dbReference type="InterPro" id="IPR031616">
    <property type="entry name" value="BsrE-like"/>
</dbReference>
<dbReference type="EMBL" id="JAROCA020000002">
    <property type="protein sequence ID" value="MDY0406766.1"/>
    <property type="molecule type" value="Genomic_DNA"/>
</dbReference>
<accession>A0ABU5CLJ1</accession>
<organism evidence="2 3">
    <name type="scientific">Tigheibacillus jepli</name>
    <dbReference type="NCBI Taxonomy" id="3035914"/>
    <lineage>
        <taxon>Bacteria</taxon>
        <taxon>Bacillati</taxon>
        <taxon>Bacillota</taxon>
        <taxon>Bacilli</taxon>
        <taxon>Bacillales</taxon>
        <taxon>Bacillaceae</taxon>
        <taxon>Tigheibacillus</taxon>
    </lineage>
</organism>
<dbReference type="Proteomes" id="UP001228376">
    <property type="component" value="Unassembled WGS sequence"/>
</dbReference>
<dbReference type="RefSeq" id="WP_306067800.1">
    <property type="nucleotide sequence ID" value="NZ_JAROCA020000002.1"/>
</dbReference>
<gene>
    <name evidence="2" type="ORF">P5G51_016635</name>
</gene>
<comment type="caution">
    <text evidence="2">The sequence shown here is derived from an EMBL/GenBank/DDBJ whole genome shotgun (WGS) entry which is preliminary data.</text>
</comment>
<dbReference type="Pfam" id="PF16935">
    <property type="entry name" value="Hol_Tox"/>
    <property type="match status" value="1"/>
</dbReference>
<proteinExistence type="predicted"/>